<dbReference type="InterPro" id="IPR006977">
    <property type="entry name" value="Yip1_dom"/>
</dbReference>
<gene>
    <name evidence="7" type="ORF">BC742_0428</name>
</gene>
<reference evidence="7 8" key="1">
    <citation type="submission" date="2018-10" db="EMBL/GenBank/DDBJ databases">
        <title>Genomic Encyclopedia of Archaeal and Bacterial Type Strains, Phase II (KMG-II): from individual species to whole genera.</title>
        <authorList>
            <person name="Goeker M."/>
        </authorList>
    </citation>
    <scope>NUCLEOTIDE SEQUENCE [LARGE SCALE GENOMIC DNA]</scope>
    <source>
        <strain evidence="7 8">NSB1</strain>
    </source>
</reference>
<evidence type="ECO:0000256" key="2">
    <source>
        <dbReference type="ARBA" id="ARBA00022692"/>
    </source>
</evidence>
<organism evidence="7 8">
    <name type="scientific">Coprobacter fastidiosus NSB1 = JCM 33896</name>
    <dbReference type="NCBI Taxonomy" id="1349822"/>
    <lineage>
        <taxon>Bacteria</taxon>
        <taxon>Pseudomonadati</taxon>
        <taxon>Bacteroidota</taxon>
        <taxon>Bacteroidia</taxon>
        <taxon>Bacteroidales</taxon>
        <taxon>Barnesiellaceae</taxon>
        <taxon>Coprobacter</taxon>
    </lineage>
</organism>
<dbReference type="RefSeq" id="WP_022602701.1">
    <property type="nucleotide sequence ID" value="NZ_KI440833.1"/>
</dbReference>
<dbReference type="Pfam" id="PF04893">
    <property type="entry name" value="Yip1"/>
    <property type="match status" value="1"/>
</dbReference>
<dbReference type="GeneID" id="92927578"/>
<feature type="transmembrane region" description="Helical" evidence="5">
    <location>
        <begin position="105"/>
        <end position="137"/>
    </location>
</feature>
<protein>
    <submittedName>
        <fullName evidence="7">Uncharacterized protein DUF1282</fullName>
    </submittedName>
</protein>
<proteinExistence type="predicted"/>
<feature type="transmembrane region" description="Helical" evidence="5">
    <location>
        <begin position="37"/>
        <end position="54"/>
    </location>
</feature>
<name>A0A495WI10_9BACT</name>
<comment type="subcellular location">
    <subcellularLocation>
        <location evidence="1">Membrane</location>
        <topology evidence="1">Multi-pass membrane protein</topology>
    </subcellularLocation>
</comment>
<keyword evidence="2 5" id="KW-0812">Transmembrane</keyword>
<evidence type="ECO:0000313" key="8">
    <source>
        <dbReference type="Proteomes" id="UP000269493"/>
    </source>
</evidence>
<keyword evidence="3 5" id="KW-1133">Transmembrane helix</keyword>
<dbReference type="GO" id="GO:0016020">
    <property type="term" value="C:membrane"/>
    <property type="evidence" value="ECO:0007669"/>
    <property type="project" value="UniProtKB-SubCell"/>
</dbReference>
<dbReference type="OrthoDB" id="1120264at2"/>
<dbReference type="EMBL" id="RBXN01000001">
    <property type="protein sequence ID" value="RKT61382.1"/>
    <property type="molecule type" value="Genomic_DNA"/>
</dbReference>
<evidence type="ECO:0000313" key="7">
    <source>
        <dbReference type="EMBL" id="RKT61382.1"/>
    </source>
</evidence>
<feature type="domain" description="Yip1" evidence="6">
    <location>
        <begin position="11"/>
        <end position="169"/>
    </location>
</feature>
<comment type="caution">
    <text evidence="7">The sequence shown here is derived from an EMBL/GenBank/DDBJ whole genome shotgun (WGS) entry which is preliminary data.</text>
</comment>
<dbReference type="AlphaFoldDB" id="A0A495WI10"/>
<evidence type="ECO:0000256" key="3">
    <source>
        <dbReference type="ARBA" id="ARBA00022989"/>
    </source>
</evidence>
<accession>A0A495WI10</accession>
<dbReference type="Proteomes" id="UP000269493">
    <property type="component" value="Unassembled WGS sequence"/>
</dbReference>
<keyword evidence="4 5" id="KW-0472">Membrane</keyword>
<sequence length="187" mass="21709">MFKNIVSSLFALVAAPGKAWQSISSKEESQATFLNGYLYPIMGITALSVFVNLFNDQFTLEKALKLMTIDFVKFFVGFYIASFLIDELLQKFFDREKNPKQVQLFVGYTLSVYMLITIFLNLFMGMFSFLRFAPLYIIYVIWEGSKYYMDINENKRLIFVVLSSLILIFSPDIIERFMFILMPGLGN</sequence>
<evidence type="ECO:0000259" key="6">
    <source>
        <dbReference type="Pfam" id="PF04893"/>
    </source>
</evidence>
<feature type="transmembrane region" description="Helical" evidence="5">
    <location>
        <begin position="157"/>
        <end position="182"/>
    </location>
</feature>
<evidence type="ECO:0000256" key="5">
    <source>
        <dbReference type="SAM" id="Phobius"/>
    </source>
</evidence>
<evidence type="ECO:0000256" key="1">
    <source>
        <dbReference type="ARBA" id="ARBA00004141"/>
    </source>
</evidence>
<keyword evidence="8" id="KW-1185">Reference proteome</keyword>
<feature type="transmembrane region" description="Helical" evidence="5">
    <location>
        <begin position="66"/>
        <end position="85"/>
    </location>
</feature>
<evidence type="ECO:0000256" key="4">
    <source>
        <dbReference type="ARBA" id="ARBA00023136"/>
    </source>
</evidence>